<keyword evidence="2" id="KW-1185">Reference proteome</keyword>
<accession>A0ACC1C1U2</accession>
<sequence>MSSCLTDCYELYSDAISTLQQATKDYKSKHYEDANFEISSVMDASTTCEDGFKEQEGVASYNRNNNSFQLFAIALPMGFAATETRDISGEEERRKQSLECAAPHCCFSGYCHSSRYSSHYCIFIFKKERASCQDFLLLVFPCCLFSRKHFLLLVFP</sequence>
<evidence type="ECO:0000313" key="2">
    <source>
        <dbReference type="Proteomes" id="UP001164250"/>
    </source>
</evidence>
<protein>
    <submittedName>
        <fullName evidence="1">Uncharacterized protein</fullName>
    </submittedName>
</protein>
<name>A0ACC1C1U2_9ROSI</name>
<proteinExistence type="predicted"/>
<reference evidence="2" key="1">
    <citation type="journal article" date="2023" name="G3 (Bethesda)">
        <title>Genome assembly and association tests identify interacting loci associated with vigor, precocity, and sex in interspecific pistachio rootstocks.</title>
        <authorList>
            <person name="Palmer W."/>
            <person name="Jacygrad E."/>
            <person name="Sagayaradj S."/>
            <person name="Cavanaugh K."/>
            <person name="Han R."/>
            <person name="Bertier L."/>
            <person name="Beede B."/>
            <person name="Kafkas S."/>
            <person name="Golino D."/>
            <person name="Preece J."/>
            <person name="Michelmore R."/>
        </authorList>
    </citation>
    <scope>NUCLEOTIDE SEQUENCE [LARGE SCALE GENOMIC DNA]</scope>
</reference>
<dbReference type="EMBL" id="CM047898">
    <property type="protein sequence ID" value="KAJ0105993.1"/>
    <property type="molecule type" value="Genomic_DNA"/>
</dbReference>
<evidence type="ECO:0000313" key="1">
    <source>
        <dbReference type="EMBL" id="KAJ0105993.1"/>
    </source>
</evidence>
<gene>
    <name evidence="1" type="ORF">Patl1_18715</name>
</gene>
<comment type="caution">
    <text evidence="1">The sequence shown here is derived from an EMBL/GenBank/DDBJ whole genome shotgun (WGS) entry which is preliminary data.</text>
</comment>
<dbReference type="Proteomes" id="UP001164250">
    <property type="component" value="Chromosome 2"/>
</dbReference>
<organism evidence="1 2">
    <name type="scientific">Pistacia atlantica</name>
    <dbReference type="NCBI Taxonomy" id="434234"/>
    <lineage>
        <taxon>Eukaryota</taxon>
        <taxon>Viridiplantae</taxon>
        <taxon>Streptophyta</taxon>
        <taxon>Embryophyta</taxon>
        <taxon>Tracheophyta</taxon>
        <taxon>Spermatophyta</taxon>
        <taxon>Magnoliopsida</taxon>
        <taxon>eudicotyledons</taxon>
        <taxon>Gunneridae</taxon>
        <taxon>Pentapetalae</taxon>
        <taxon>rosids</taxon>
        <taxon>malvids</taxon>
        <taxon>Sapindales</taxon>
        <taxon>Anacardiaceae</taxon>
        <taxon>Pistacia</taxon>
    </lineage>
</organism>